<feature type="compositionally biased region" description="Basic and acidic residues" evidence="1">
    <location>
        <begin position="1"/>
        <end position="10"/>
    </location>
</feature>
<protein>
    <submittedName>
        <fullName evidence="2">TonB protein</fullName>
    </submittedName>
</protein>
<comment type="caution">
    <text evidence="2">The sequence shown here is derived from an EMBL/GenBank/DDBJ whole genome shotgun (WGS) entry which is preliminary data.</text>
</comment>
<reference evidence="2" key="1">
    <citation type="journal article" date="2012" name="PLoS ONE">
        <title>Gene sets for utilization of primary and secondary nutrition supplies in the distal gut of endangered iberian lynx.</title>
        <authorList>
            <person name="Alcaide M."/>
            <person name="Messina E."/>
            <person name="Richter M."/>
            <person name="Bargiela R."/>
            <person name="Peplies J."/>
            <person name="Huws S.A."/>
            <person name="Newbold C.J."/>
            <person name="Golyshin P.N."/>
            <person name="Simon M.A."/>
            <person name="Lopez G."/>
            <person name="Yakimov M.M."/>
            <person name="Ferrer M."/>
        </authorList>
    </citation>
    <scope>NUCLEOTIDE SEQUENCE</scope>
</reference>
<sequence>MKRLYHRDGNWYKPSSSTSTTGDLDKILKNVQGKSRLKSGLKENGIDPNNLGETLKHF</sequence>
<accession>J9D8L0</accession>
<dbReference type="EMBL" id="AMCI01000454">
    <property type="protein sequence ID" value="EJX09136.1"/>
    <property type="molecule type" value="Genomic_DNA"/>
</dbReference>
<dbReference type="AlphaFoldDB" id="J9D8L0"/>
<feature type="region of interest" description="Disordered" evidence="1">
    <location>
        <begin position="1"/>
        <end position="24"/>
    </location>
</feature>
<proteinExistence type="predicted"/>
<gene>
    <name evidence="2" type="ORF">EVA_02757</name>
</gene>
<name>J9D8L0_9ZZZZ</name>
<feature type="compositionally biased region" description="Polar residues" evidence="1">
    <location>
        <begin position="13"/>
        <end position="22"/>
    </location>
</feature>
<feature type="region of interest" description="Disordered" evidence="1">
    <location>
        <begin position="39"/>
        <end position="58"/>
    </location>
</feature>
<evidence type="ECO:0000313" key="2">
    <source>
        <dbReference type="EMBL" id="EJX09136.1"/>
    </source>
</evidence>
<organism evidence="2">
    <name type="scientific">gut metagenome</name>
    <dbReference type="NCBI Taxonomy" id="749906"/>
    <lineage>
        <taxon>unclassified sequences</taxon>
        <taxon>metagenomes</taxon>
        <taxon>organismal metagenomes</taxon>
    </lineage>
</organism>
<evidence type="ECO:0000256" key="1">
    <source>
        <dbReference type="SAM" id="MobiDB-lite"/>
    </source>
</evidence>
<feature type="non-terminal residue" evidence="2">
    <location>
        <position position="58"/>
    </location>
</feature>